<reference evidence="1" key="1">
    <citation type="journal article" date="2022" name="bioRxiv">
        <title>Sequencing and chromosome-scale assembly of the giantPleurodeles waltlgenome.</title>
        <authorList>
            <person name="Brown T."/>
            <person name="Elewa A."/>
            <person name="Iarovenko S."/>
            <person name="Subramanian E."/>
            <person name="Araus A.J."/>
            <person name="Petzold A."/>
            <person name="Susuki M."/>
            <person name="Suzuki K.-i.T."/>
            <person name="Hayashi T."/>
            <person name="Toyoda A."/>
            <person name="Oliveira C."/>
            <person name="Osipova E."/>
            <person name="Leigh N.D."/>
            <person name="Simon A."/>
            <person name="Yun M.H."/>
        </authorList>
    </citation>
    <scope>NUCLEOTIDE SEQUENCE</scope>
    <source>
        <strain evidence="1">20211129_DDA</strain>
        <tissue evidence="1">Liver</tissue>
    </source>
</reference>
<dbReference type="Proteomes" id="UP001066276">
    <property type="component" value="Chromosome 6"/>
</dbReference>
<dbReference type="EMBL" id="JANPWB010000010">
    <property type="protein sequence ID" value="KAJ1134931.1"/>
    <property type="molecule type" value="Genomic_DNA"/>
</dbReference>
<name>A0AAV7Q2Y8_PLEWA</name>
<proteinExistence type="predicted"/>
<protein>
    <submittedName>
        <fullName evidence="1">Uncharacterized protein</fullName>
    </submittedName>
</protein>
<accession>A0AAV7Q2Y8</accession>
<organism evidence="1 2">
    <name type="scientific">Pleurodeles waltl</name>
    <name type="common">Iberian ribbed newt</name>
    <dbReference type="NCBI Taxonomy" id="8319"/>
    <lineage>
        <taxon>Eukaryota</taxon>
        <taxon>Metazoa</taxon>
        <taxon>Chordata</taxon>
        <taxon>Craniata</taxon>
        <taxon>Vertebrata</taxon>
        <taxon>Euteleostomi</taxon>
        <taxon>Amphibia</taxon>
        <taxon>Batrachia</taxon>
        <taxon>Caudata</taxon>
        <taxon>Salamandroidea</taxon>
        <taxon>Salamandridae</taxon>
        <taxon>Pleurodelinae</taxon>
        <taxon>Pleurodeles</taxon>
    </lineage>
</organism>
<sequence length="109" mass="12239">MLLIVCLFDFRVPDASCNNRVLAFPVGLAISLSRRLAYSPLRFLRSSFWSLILLILSIRSGGVIKLGQPFEKLRALKKSCCKEEVHPTFPQENTVSATLLINATEQYPV</sequence>
<evidence type="ECO:0000313" key="1">
    <source>
        <dbReference type="EMBL" id="KAJ1134931.1"/>
    </source>
</evidence>
<gene>
    <name evidence="1" type="ORF">NDU88_001377</name>
</gene>
<keyword evidence="2" id="KW-1185">Reference proteome</keyword>
<comment type="caution">
    <text evidence="1">The sequence shown here is derived from an EMBL/GenBank/DDBJ whole genome shotgun (WGS) entry which is preliminary data.</text>
</comment>
<dbReference type="AlphaFoldDB" id="A0AAV7Q2Y8"/>
<evidence type="ECO:0000313" key="2">
    <source>
        <dbReference type="Proteomes" id="UP001066276"/>
    </source>
</evidence>